<dbReference type="Proteomes" id="UP000007148">
    <property type="component" value="Unassembled WGS sequence"/>
</dbReference>
<evidence type="ECO:0000313" key="2">
    <source>
        <dbReference type="EMBL" id="CCA77480.1"/>
    </source>
</evidence>
<feature type="region of interest" description="Disordered" evidence="1">
    <location>
        <begin position="1"/>
        <end position="34"/>
    </location>
</feature>
<sequence>MSVRNSAKNKKWHASTGSSGISSPEQRSTSKKRQAYDAANVGLDVVANISEGSDVLAPLKAACRTTKSILEVATEINQEEWIDLAGRLKEYMSALEKQITLLEAYPEEDMAVDEAFRQPLINYVKLSDVDFSKICTIQLST</sequence>
<dbReference type="InParanoid" id="G4U1N7"/>
<comment type="caution">
    <text evidence="2">The sequence shown here is derived from an EMBL/GenBank/DDBJ whole genome shotgun (WGS) entry which is preliminary data.</text>
</comment>
<keyword evidence="3" id="KW-1185">Reference proteome</keyword>
<evidence type="ECO:0000313" key="3">
    <source>
        <dbReference type="Proteomes" id="UP000007148"/>
    </source>
</evidence>
<dbReference type="EMBL" id="CAFZ01001643">
    <property type="protein sequence ID" value="CCA77480.1"/>
    <property type="molecule type" value="Genomic_DNA"/>
</dbReference>
<protein>
    <submittedName>
        <fullName evidence="2">Uncharacterized protein</fullName>
    </submittedName>
</protein>
<proteinExistence type="predicted"/>
<dbReference type="OrthoDB" id="3301752at2759"/>
<evidence type="ECO:0000256" key="1">
    <source>
        <dbReference type="SAM" id="MobiDB-lite"/>
    </source>
</evidence>
<dbReference type="HOGENOM" id="CLU_000288_6_5_1"/>
<name>G4U1N7_SERID</name>
<feature type="compositionally biased region" description="Polar residues" evidence="1">
    <location>
        <begin position="15"/>
        <end position="27"/>
    </location>
</feature>
<gene>
    <name evidence="2" type="ORF">PIIN_11457</name>
</gene>
<reference evidence="2 3" key="1">
    <citation type="journal article" date="2011" name="PLoS Pathog.">
        <title>Endophytic Life Strategies Decoded by Genome and Transcriptome Analyses of the Mutualistic Root Symbiont Piriformospora indica.</title>
        <authorList>
            <person name="Zuccaro A."/>
            <person name="Lahrmann U."/>
            <person name="Guldener U."/>
            <person name="Langen G."/>
            <person name="Pfiffi S."/>
            <person name="Biedenkopf D."/>
            <person name="Wong P."/>
            <person name="Samans B."/>
            <person name="Grimm C."/>
            <person name="Basiewicz M."/>
            <person name="Murat C."/>
            <person name="Martin F."/>
            <person name="Kogel K.H."/>
        </authorList>
    </citation>
    <scope>NUCLEOTIDE SEQUENCE [LARGE SCALE GENOMIC DNA]</scope>
    <source>
        <strain evidence="2 3">DSM 11827</strain>
    </source>
</reference>
<organism evidence="2 3">
    <name type="scientific">Serendipita indica (strain DSM 11827)</name>
    <name type="common">Root endophyte fungus</name>
    <name type="synonym">Piriformospora indica</name>
    <dbReference type="NCBI Taxonomy" id="1109443"/>
    <lineage>
        <taxon>Eukaryota</taxon>
        <taxon>Fungi</taxon>
        <taxon>Dikarya</taxon>
        <taxon>Basidiomycota</taxon>
        <taxon>Agaricomycotina</taxon>
        <taxon>Agaricomycetes</taxon>
        <taxon>Sebacinales</taxon>
        <taxon>Serendipitaceae</taxon>
        <taxon>Serendipita</taxon>
    </lineage>
</organism>
<accession>G4U1N7</accession>
<dbReference type="AlphaFoldDB" id="G4U1N7"/>